<dbReference type="Pfam" id="PF01210">
    <property type="entry name" value="NAD_Gly3P_dh_N"/>
    <property type="match status" value="1"/>
</dbReference>
<feature type="binding site" evidence="16">
    <location>
        <position position="264"/>
    </location>
    <ligand>
        <name>NAD(+)</name>
        <dbReference type="ChEBI" id="CHEBI:57540"/>
    </ligand>
</feature>
<comment type="catalytic activity">
    <reaction evidence="13">
        <text>sn-glycerol 3-phosphate + NAD(+) = dihydroxyacetone phosphate + NADH + H(+)</text>
        <dbReference type="Rhea" id="RHEA:11092"/>
        <dbReference type="ChEBI" id="CHEBI:15378"/>
        <dbReference type="ChEBI" id="CHEBI:57540"/>
        <dbReference type="ChEBI" id="CHEBI:57597"/>
        <dbReference type="ChEBI" id="CHEBI:57642"/>
        <dbReference type="ChEBI" id="CHEBI:57945"/>
        <dbReference type="EC" id="1.1.1.94"/>
    </reaction>
</comment>
<evidence type="ECO:0000256" key="10">
    <source>
        <dbReference type="ARBA" id="ARBA00066687"/>
    </source>
</evidence>
<evidence type="ECO:0000256" key="12">
    <source>
        <dbReference type="ARBA" id="ARBA00080511"/>
    </source>
</evidence>
<sequence length="347" mass="37887">MRNDRLKFKSELIGVVGAGSWGTSLATLLSSNGHDVVLWCYENELVADLDLHRQNKKYLPDIYLDEKIRFTNKLEDVFSLPYVLLVSPTQFSRKIIESGVDFIQKNSTIISASKGIEQNTLSTMSDVVRNIIPDSLSASYAVLSGPTFAMEVAQGKPSAVVVASKNIEKASILQAIFSNSNFRVYTNCDVIGVELAGALKNVIALAAGISDGLGYGFNARAALITRGLAEIRRLGLRCGALNHTFAGLAGMGDLVLTCTGELSRNRYVGIKLGQGMILSDILAEMSMVAEGVKTTLSAYLLARKYNVEVPIIEQMYMILNQGKKPQDAVQELMKRELRSEDNSDCFL</sequence>
<dbReference type="GO" id="GO:0008654">
    <property type="term" value="P:phospholipid biosynthetic process"/>
    <property type="evidence" value="ECO:0007669"/>
    <property type="project" value="UniProtKB-KW"/>
</dbReference>
<feature type="binding site" evidence="15">
    <location>
        <begin position="264"/>
        <end position="265"/>
    </location>
    <ligand>
        <name>substrate</name>
    </ligand>
</feature>
<dbReference type="UniPathway" id="UPA00940"/>
<comment type="caution">
    <text evidence="13">Lacks conserved residue(s) required for the propagation of feature annotation.</text>
</comment>
<dbReference type="InterPro" id="IPR006168">
    <property type="entry name" value="G3P_DH_NAD-dep"/>
</dbReference>
<dbReference type="PROSITE" id="PS00957">
    <property type="entry name" value="NAD_G3PDH"/>
    <property type="match status" value="1"/>
</dbReference>
<dbReference type="EMBL" id="FNAQ01000018">
    <property type="protein sequence ID" value="SDE59249.1"/>
    <property type="molecule type" value="Genomic_DNA"/>
</dbReference>
<dbReference type="GO" id="GO:0051287">
    <property type="term" value="F:NAD binding"/>
    <property type="evidence" value="ECO:0007669"/>
    <property type="project" value="InterPro"/>
</dbReference>
<feature type="binding site" evidence="13">
    <location>
        <position position="149"/>
    </location>
    <ligand>
        <name>NADPH</name>
        <dbReference type="ChEBI" id="CHEBI:57783"/>
    </ligand>
</feature>
<feature type="binding site" evidence="13">
    <location>
        <position position="21"/>
    </location>
    <ligand>
        <name>NADPH</name>
        <dbReference type="ChEBI" id="CHEBI:57783"/>
    </ligand>
</feature>
<dbReference type="InterPro" id="IPR011128">
    <property type="entry name" value="G3P_DH_NAD-dep_N"/>
</dbReference>
<protein>
    <recommendedName>
        <fullName evidence="11 13">Glycerol-3-phosphate dehydrogenase [NAD(P)+]</fullName>
        <ecNumber evidence="10 13">1.1.1.94</ecNumber>
    </recommendedName>
    <alternativeName>
        <fullName evidence="13">NAD(P)(+)-dependent glycerol-3-phosphate dehydrogenase</fullName>
    </alternativeName>
    <alternativeName>
        <fullName evidence="12 13">NAD(P)H-dependent dihydroxyacetone-phosphate reductase</fullName>
    </alternativeName>
</protein>
<feature type="binding site" evidence="15">
    <location>
        <position position="114"/>
    </location>
    <ligand>
        <name>substrate</name>
    </ligand>
</feature>
<dbReference type="RefSeq" id="WP_092080151.1">
    <property type="nucleotide sequence ID" value="NZ_CALFZY010000034.1"/>
</dbReference>
<evidence type="ECO:0000256" key="4">
    <source>
        <dbReference type="ARBA" id="ARBA00023002"/>
    </source>
</evidence>
<evidence type="ECO:0000256" key="3">
    <source>
        <dbReference type="ARBA" id="ARBA00022857"/>
    </source>
</evidence>
<gene>
    <name evidence="13" type="primary">gpsA</name>
    <name evidence="20" type="ORF">SAMN05661003_11812</name>
</gene>
<evidence type="ECO:0000256" key="15">
    <source>
        <dbReference type="PIRSR" id="PIRSR000114-2"/>
    </source>
</evidence>
<feature type="binding site" evidence="16">
    <location>
        <position position="91"/>
    </location>
    <ligand>
        <name>NAD(+)</name>
        <dbReference type="ChEBI" id="CHEBI:57540"/>
    </ligand>
</feature>
<dbReference type="InterPro" id="IPR006109">
    <property type="entry name" value="G3P_DH_NAD-dep_C"/>
</dbReference>
<dbReference type="InterPro" id="IPR008927">
    <property type="entry name" value="6-PGluconate_DH-like_C_sf"/>
</dbReference>
<comment type="similarity">
    <text evidence="1 13 17">Belongs to the NAD-dependent glycerol-3-phosphate dehydrogenase family.</text>
</comment>
<dbReference type="GO" id="GO:0046168">
    <property type="term" value="P:glycerol-3-phosphate catabolic process"/>
    <property type="evidence" value="ECO:0007669"/>
    <property type="project" value="InterPro"/>
</dbReference>
<keyword evidence="5 13" id="KW-0520">NAD</keyword>
<reference evidence="21" key="1">
    <citation type="submission" date="2016-10" db="EMBL/GenBank/DDBJ databases">
        <authorList>
            <person name="Varghese N."/>
            <person name="Submissions S."/>
        </authorList>
    </citation>
    <scope>NUCLEOTIDE SEQUENCE [LARGE SCALE GENOMIC DNA]</scope>
    <source>
        <strain evidence="21">DSM 8987</strain>
    </source>
</reference>
<feature type="binding site" evidence="13">
    <location>
        <position position="288"/>
    </location>
    <ligand>
        <name>NADPH</name>
        <dbReference type="ChEBI" id="CHEBI:57783"/>
    </ligand>
</feature>
<feature type="domain" description="Glycerol-3-phosphate dehydrogenase NAD-dependent C-terminal" evidence="19">
    <location>
        <begin position="189"/>
        <end position="330"/>
    </location>
</feature>
<feature type="binding site" evidence="13">
    <location>
        <position position="147"/>
    </location>
    <ligand>
        <name>sn-glycerol 3-phosphate</name>
        <dbReference type="ChEBI" id="CHEBI:57597"/>
    </ligand>
</feature>
<dbReference type="STRING" id="57664.SAMN05661003_11812"/>
<feature type="binding site" evidence="13">
    <location>
        <position position="200"/>
    </location>
    <ligand>
        <name>sn-glycerol 3-phosphate</name>
        <dbReference type="ChEBI" id="CHEBI:57597"/>
    </ligand>
</feature>
<feature type="binding site" evidence="13">
    <location>
        <position position="264"/>
    </location>
    <ligand>
        <name>sn-glycerol 3-phosphate</name>
        <dbReference type="ChEBI" id="CHEBI:57597"/>
    </ligand>
</feature>
<keyword evidence="4 13" id="KW-0560">Oxidoreductase</keyword>
<dbReference type="FunFam" id="1.10.1040.10:FF:000001">
    <property type="entry name" value="Glycerol-3-phosphate dehydrogenase [NAD(P)+]"/>
    <property type="match status" value="1"/>
</dbReference>
<evidence type="ECO:0000256" key="6">
    <source>
        <dbReference type="ARBA" id="ARBA00023098"/>
    </source>
</evidence>
<dbReference type="OrthoDB" id="9812273at2"/>
<feature type="binding site" evidence="13">
    <location>
        <position position="20"/>
    </location>
    <ligand>
        <name>NADPH</name>
        <dbReference type="ChEBI" id="CHEBI:57783"/>
    </ligand>
</feature>
<dbReference type="GO" id="GO:0046167">
    <property type="term" value="P:glycerol-3-phosphate biosynthetic process"/>
    <property type="evidence" value="ECO:0007669"/>
    <property type="project" value="UniProtKB-UniRule"/>
</dbReference>
<dbReference type="Pfam" id="PF07479">
    <property type="entry name" value="NAD_Gly3P_dh_C"/>
    <property type="match status" value="1"/>
</dbReference>
<dbReference type="AlphaFoldDB" id="A0A1G7E6L1"/>
<evidence type="ECO:0000256" key="5">
    <source>
        <dbReference type="ARBA" id="ARBA00023027"/>
    </source>
</evidence>
<dbReference type="SUPFAM" id="SSF48179">
    <property type="entry name" value="6-phosphogluconate dehydrogenase C-terminal domain-like"/>
    <property type="match status" value="1"/>
</dbReference>
<keyword evidence="8 13" id="KW-1208">Phospholipid metabolism</keyword>
<dbReference type="HAMAP" id="MF_00394">
    <property type="entry name" value="NAD_Glyc3P_dehydrog"/>
    <property type="match status" value="1"/>
</dbReference>
<dbReference type="Gene3D" id="3.40.50.720">
    <property type="entry name" value="NAD(P)-binding Rossmann-like Domain"/>
    <property type="match status" value="1"/>
</dbReference>
<keyword evidence="3 13" id="KW-0521">NADP</keyword>
<feature type="binding site" evidence="13">
    <location>
        <position position="114"/>
    </location>
    <ligand>
        <name>sn-glycerol 3-phosphate</name>
        <dbReference type="ChEBI" id="CHEBI:57597"/>
    </ligand>
</feature>
<keyword evidence="6 13" id="KW-0443">Lipid metabolism</keyword>
<evidence type="ECO:0000256" key="16">
    <source>
        <dbReference type="PIRSR" id="PIRSR000114-3"/>
    </source>
</evidence>
<comment type="function">
    <text evidence="13">Catalyzes the reduction of the glycolytic intermediate dihydroxyacetone phosphate (DHAP) to sn-glycerol 3-phosphate (G3P), the key precursor for phospholipid synthesis.</text>
</comment>
<dbReference type="EC" id="1.1.1.94" evidence="10 13"/>
<feature type="active site" description="Proton acceptor" evidence="13 14">
    <location>
        <position position="200"/>
    </location>
</feature>
<evidence type="ECO:0000313" key="20">
    <source>
        <dbReference type="EMBL" id="SDE59249.1"/>
    </source>
</evidence>
<evidence type="ECO:0000256" key="14">
    <source>
        <dbReference type="PIRSR" id="PIRSR000114-1"/>
    </source>
</evidence>
<dbReference type="GO" id="GO:0141153">
    <property type="term" value="F:glycerol-3-phosphate dehydrogenase (NADP+) activity"/>
    <property type="evidence" value="ECO:0007669"/>
    <property type="project" value="RHEA"/>
</dbReference>
<dbReference type="InterPro" id="IPR036291">
    <property type="entry name" value="NAD(P)-bd_dom_sf"/>
</dbReference>
<comment type="pathway">
    <text evidence="13">Membrane lipid metabolism; glycerophospholipid metabolism.</text>
</comment>
<evidence type="ECO:0000256" key="11">
    <source>
        <dbReference type="ARBA" id="ARBA00069372"/>
    </source>
</evidence>
<dbReference type="InterPro" id="IPR013328">
    <property type="entry name" value="6PGD_dom2"/>
</dbReference>
<proteinExistence type="inferred from homology"/>
<dbReference type="NCBIfam" id="NF000942">
    <property type="entry name" value="PRK00094.1-4"/>
    <property type="match status" value="1"/>
</dbReference>
<feature type="binding site" evidence="13">
    <location>
        <position position="265"/>
    </location>
    <ligand>
        <name>sn-glycerol 3-phosphate</name>
        <dbReference type="ChEBI" id="CHEBI:57597"/>
    </ligand>
</feature>
<feature type="binding site" evidence="13">
    <location>
        <position position="263"/>
    </location>
    <ligand>
        <name>sn-glycerol 3-phosphate</name>
        <dbReference type="ChEBI" id="CHEBI:57597"/>
    </ligand>
</feature>
<dbReference type="NCBIfam" id="NF000940">
    <property type="entry name" value="PRK00094.1-2"/>
    <property type="match status" value="1"/>
</dbReference>
<feature type="binding site" evidence="16">
    <location>
        <begin position="17"/>
        <end position="22"/>
    </location>
    <ligand>
        <name>NAD(+)</name>
        <dbReference type="ChEBI" id="CHEBI:57540"/>
    </ligand>
</feature>
<keyword evidence="13" id="KW-0547">Nucleotide-binding</keyword>
<feature type="binding site" evidence="16">
    <location>
        <position position="149"/>
    </location>
    <ligand>
        <name>NAD(+)</name>
        <dbReference type="ChEBI" id="CHEBI:57540"/>
    </ligand>
</feature>
<dbReference type="FunFam" id="3.40.50.720:FF:000019">
    <property type="entry name" value="Glycerol-3-phosphate dehydrogenase [NAD(P)+]"/>
    <property type="match status" value="1"/>
</dbReference>
<feature type="binding site" evidence="13">
    <location>
        <position position="145"/>
    </location>
    <ligand>
        <name>sn-glycerol 3-phosphate</name>
        <dbReference type="ChEBI" id="CHEBI:57597"/>
    </ligand>
</feature>
<name>A0A1G7E6L1_9BACT</name>
<keyword evidence="7 13" id="KW-0594">Phospholipid biosynthesis</keyword>
<organism evidence="20 21">
    <name type="scientific">Desulfuromonas thiophila</name>
    <dbReference type="NCBI Taxonomy" id="57664"/>
    <lineage>
        <taxon>Bacteria</taxon>
        <taxon>Pseudomonadati</taxon>
        <taxon>Thermodesulfobacteriota</taxon>
        <taxon>Desulfuromonadia</taxon>
        <taxon>Desulfuromonadales</taxon>
        <taxon>Desulfuromonadaceae</taxon>
        <taxon>Desulfuromonas</taxon>
    </lineage>
</organism>
<keyword evidence="13" id="KW-0963">Cytoplasm</keyword>
<dbReference type="GO" id="GO:0005975">
    <property type="term" value="P:carbohydrate metabolic process"/>
    <property type="evidence" value="ECO:0007669"/>
    <property type="project" value="InterPro"/>
</dbReference>
<feature type="binding site" evidence="13">
    <location>
        <position position="114"/>
    </location>
    <ligand>
        <name>NADPH</name>
        <dbReference type="ChEBI" id="CHEBI:57783"/>
    </ligand>
</feature>
<keyword evidence="2 13" id="KW-0444">Lipid biosynthesis</keyword>
<dbReference type="PANTHER" id="PTHR11728">
    <property type="entry name" value="GLYCEROL-3-PHOSPHATE DEHYDROGENASE"/>
    <property type="match status" value="1"/>
</dbReference>
<dbReference type="Proteomes" id="UP000243205">
    <property type="component" value="Unassembled WGS sequence"/>
</dbReference>
<evidence type="ECO:0000256" key="17">
    <source>
        <dbReference type="RuleBase" id="RU000437"/>
    </source>
</evidence>
<keyword evidence="21" id="KW-1185">Reference proteome</keyword>
<evidence type="ECO:0000313" key="21">
    <source>
        <dbReference type="Proteomes" id="UP000243205"/>
    </source>
</evidence>
<feature type="binding site" evidence="13">
    <location>
        <position position="264"/>
    </location>
    <ligand>
        <name>NADPH</name>
        <dbReference type="ChEBI" id="CHEBI:57783"/>
    </ligand>
</feature>
<dbReference type="GO" id="GO:0006650">
    <property type="term" value="P:glycerophospholipid metabolic process"/>
    <property type="evidence" value="ECO:0007669"/>
    <property type="project" value="UniProtKB-UniRule"/>
</dbReference>
<dbReference type="GO" id="GO:0005829">
    <property type="term" value="C:cytosol"/>
    <property type="evidence" value="ECO:0007669"/>
    <property type="project" value="TreeGrafter"/>
</dbReference>
<evidence type="ECO:0000256" key="7">
    <source>
        <dbReference type="ARBA" id="ARBA00023209"/>
    </source>
</evidence>
<evidence type="ECO:0000259" key="18">
    <source>
        <dbReference type="Pfam" id="PF01210"/>
    </source>
</evidence>
<dbReference type="SUPFAM" id="SSF51735">
    <property type="entry name" value="NAD(P)-binding Rossmann-fold domains"/>
    <property type="match status" value="1"/>
</dbReference>
<evidence type="ECO:0000259" key="19">
    <source>
        <dbReference type="Pfam" id="PF07479"/>
    </source>
</evidence>
<dbReference type="PIRSF" id="PIRSF000114">
    <property type="entry name" value="Glycerol-3-P_dh"/>
    <property type="match status" value="1"/>
</dbReference>
<evidence type="ECO:0000256" key="8">
    <source>
        <dbReference type="ARBA" id="ARBA00023264"/>
    </source>
</evidence>
<feature type="binding site" evidence="13">
    <location>
        <position position="58"/>
    </location>
    <ligand>
        <name>NADPH</name>
        <dbReference type="ChEBI" id="CHEBI:57783"/>
    </ligand>
</feature>
<feature type="binding site" evidence="13">
    <location>
        <position position="290"/>
    </location>
    <ligand>
        <name>NADPH</name>
        <dbReference type="ChEBI" id="CHEBI:57783"/>
    </ligand>
</feature>
<dbReference type="PANTHER" id="PTHR11728:SF1">
    <property type="entry name" value="GLYCEROL-3-PHOSPHATE DEHYDROGENASE [NAD(+)] 2, CHLOROPLASTIC"/>
    <property type="match status" value="1"/>
</dbReference>
<evidence type="ECO:0000256" key="13">
    <source>
        <dbReference type="HAMAP-Rule" id="MF_00394"/>
    </source>
</evidence>
<evidence type="ECO:0000256" key="2">
    <source>
        <dbReference type="ARBA" id="ARBA00022516"/>
    </source>
</evidence>
<evidence type="ECO:0000256" key="9">
    <source>
        <dbReference type="ARBA" id="ARBA00052716"/>
    </source>
</evidence>
<comment type="subcellular location">
    <subcellularLocation>
        <location evidence="13">Cytoplasm</location>
    </subcellularLocation>
</comment>
<dbReference type="GO" id="GO:0141152">
    <property type="term" value="F:glycerol-3-phosphate dehydrogenase (NAD+) activity"/>
    <property type="evidence" value="ECO:0007669"/>
    <property type="project" value="RHEA"/>
</dbReference>
<feature type="domain" description="Glycerol-3-phosphate dehydrogenase NAD-dependent N-terminal" evidence="18">
    <location>
        <begin position="13"/>
        <end position="168"/>
    </location>
</feature>
<comment type="catalytic activity">
    <reaction evidence="9">
        <text>sn-glycerol 3-phosphate + NADP(+) = dihydroxyacetone phosphate + NADPH + H(+)</text>
        <dbReference type="Rhea" id="RHEA:11096"/>
        <dbReference type="ChEBI" id="CHEBI:15378"/>
        <dbReference type="ChEBI" id="CHEBI:57597"/>
        <dbReference type="ChEBI" id="CHEBI:57642"/>
        <dbReference type="ChEBI" id="CHEBI:57783"/>
        <dbReference type="ChEBI" id="CHEBI:58349"/>
        <dbReference type="EC" id="1.1.1.94"/>
    </reaction>
    <physiologicalReaction direction="right-to-left" evidence="9">
        <dbReference type="Rhea" id="RHEA:11098"/>
    </physiologicalReaction>
</comment>
<evidence type="ECO:0000256" key="1">
    <source>
        <dbReference type="ARBA" id="ARBA00011009"/>
    </source>
</evidence>
<feature type="binding site" evidence="13">
    <location>
        <position position="253"/>
    </location>
    <ligand>
        <name>sn-glycerol 3-phosphate</name>
        <dbReference type="ChEBI" id="CHEBI:57597"/>
    </ligand>
</feature>
<dbReference type="PRINTS" id="PR00077">
    <property type="entry name" value="GPDHDRGNASE"/>
</dbReference>
<accession>A0A1G7E6L1</accession>
<dbReference type="Gene3D" id="1.10.1040.10">
    <property type="entry name" value="N-(1-d-carboxylethyl)-l-norvaline Dehydrogenase, domain 2"/>
    <property type="match status" value="1"/>
</dbReference>